<sequence>MKLGTFRAFITGFYILMQLTSATAYMKFTNLKCANYDKSFLNFRKCGLKALSRNKVALTVDIQLFQLPVNNISGNLVVYRKANGYHPFMINITANFCQFMKNKKRIPFGKIIMDAVELYSNVNHSCPFNHDFIVKDLVLQPEQLQSLPVPTGEYLVRILAKIYNVRKFKVDAYIQIVEE</sequence>
<dbReference type="Pfam" id="PF06477">
    <property type="entry name" value="DUF1091"/>
    <property type="match status" value="1"/>
</dbReference>
<evidence type="ECO:0000313" key="2">
    <source>
        <dbReference type="RefSeq" id="XP_029405020.2"/>
    </source>
</evidence>
<protein>
    <submittedName>
        <fullName evidence="2">Uncharacterized protein LOC115065932</fullName>
    </submittedName>
</protein>
<dbReference type="AlphaFoldDB" id="A0A8N4KZV2"/>
<dbReference type="KEGG" id="bdr:115065932"/>
<dbReference type="PANTHER" id="PTHR20898">
    <property type="entry name" value="DAEDALUS ON 3-RELATED-RELATED"/>
    <property type="match status" value="1"/>
</dbReference>
<accession>A0A8N4KZV2</accession>
<organism evidence="1 2">
    <name type="scientific">Bactrocera dorsalis</name>
    <name type="common">Oriental fruit fly</name>
    <name type="synonym">Dacus dorsalis</name>
    <dbReference type="NCBI Taxonomy" id="27457"/>
    <lineage>
        <taxon>Eukaryota</taxon>
        <taxon>Metazoa</taxon>
        <taxon>Ecdysozoa</taxon>
        <taxon>Arthropoda</taxon>
        <taxon>Hexapoda</taxon>
        <taxon>Insecta</taxon>
        <taxon>Pterygota</taxon>
        <taxon>Neoptera</taxon>
        <taxon>Endopterygota</taxon>
        <taxon>Diptera</taxon>
        <taxon>Brachycera</taxon>
        <taxon>Muscomorpha</taxon>
        <taxon>Tephritoidea</taxon>
        <taxon>Tephritidae</taxon>
        <taxon>Bactrocera</taxon>
        <taxon>Bactrocera</taxon>
    </lineage>
</organism>
<dbReference type="RefSeq" id="XP_029405020.2">
    <property type="nucleotide sequence ID" value="XM_029549160.2"/>
</dbReference>
<dbReference type="GeneID" id="115065932"/>
<reference evidence="2" key="1">
    <citation type="submission" date="2025-08" db="UniProtKB">
        <authorList>
            <consortium name="RefSeq"/>
        </authorList>
    </citation>
    <scope>IDENTIFICATION</scope>
    <source>
        <tissue evidence="2">Adult</tissue>
    </source>
</reference>
<dbReference type="OrthoDB" id="7727171at2759"/>
<gene>
    <name evidence="2" type="primary">LOC115065932</name>
</gene>
<dbReference type="SMART" id="SM00697">
    <property type="entry name" value="DM8"/>
    <property type="match status" value="1"/>
</dbReference>
<evidence type="ECO:0000313" key="1">
    <source>
        <dbReference type="Proteomes" id="UP001652620"/>
    </source>
</evidence>
<name>A0A8N4KZV2_BACDO</name>
<dbReference type="PANTHER" id="PTHR20898:SF0">
    <property type="entry name" value="DAEDALUS ON 3-RELATED"/>
    <property type="match status" value="1"/>
</dbReference>
<keyword evidence="1" id="KW-1185">Reference proteome</keyword>
<dbReference type="InterPro" id="IPR010512">
    <property type="entry name" value="DUF1091"/>
</dbReference>
<dbReference type="Proteomes" id="UP001652620">
    <property type="component" value="Chromosome 5"/>
</dbReference>
<proteinExistence type="predicted"/>